<gene>
    <name evidence="2" type="ORF">ACFFX0_04460</name>
</gene>
<feature type="compositionally biased region" description="Basic residues" evidence="1">
    <location>
        <begin position="47"/>
        <end position="59"/>
    </location>
</feature>
<protein>
    <submittedName>
        <fullName evidence="2">Uncharacterized protein</fullName>
    </submittedName>
</protein>
<sequence>MDRGRSSTSIRHERARFRETLCQAGKKRLPWCHEHRPARGPGGPGFRIRRTSGGRHRQA</sequence>
<feature type="region of interest" description="Disordered" evidence="1">
    <location>
        <begin position="32"/>
        <end position="59"/>
    </location>
</feature>
<comment type="caution">
    <text evidence="2">The sequence shown here is derived from an EMBL/GenBank/DDBJ whole genome shotgun (WGS) entry which is preliminary data.</text>
</comment>
<organism evidence="2 3">
    <name type="scientific">Citricoccus parietis</name>
    <dbReference type="NCBI Taxonomy" id="592307"/>
    <lineage>
        <taxon>Bacteria</taxon>
        <taxon>Bacillati</taxon>
        <taxon>Actinomycetota</taxon>
        <taxon>Actinomycetes</taxon>
        <taxon>Micrococcales</taxon>
        <taxon>Micrococcaceae</taxon>
        <taxon>Citricoccus</taxon>
    </lineage>
</organism>
<dbReference type="EMBL" id="JBHMFI010000001">
    <property type="protein sequence ID" value="MFB9070480.1"/>
    <property type="molecule type" value="Genomic_DNA"/>
</dbReference>
<evidence type="ECO:0000313" key="3">
    <source>
        <dbReference type="Proteomes" id="UP001589575"/>
    </source>
</evidence>
<accession>A0ABV5FV16</accession>
<proteinExistence type="predicted"/>
<keyword evidence="3" id="KW-1185">Reference proteome</keyword>
<evidence type="ECO:0000256" key="1">
    <source>
        <dbReference type="SAM" id="MobiDB-lite"/>
    </source>
</evidence>
<name>A0ABV5FV16_9MICC</name>
<evidence type="ECO:0000313" key="2">
    <source>
        <dbReference type="EMBL" id="MFB9070480.1"/>
    </source>
</evidence>
<reference evidence="2 3" key="1">
    <citation type="submission" date="2024-09" db="EMBL/GenBank/DDBJ databases">
        <authorList>
            <person name="Sun Q."/>
            <person name="Mori K."/>
        </authorList>
    </citation>
    <scope>NUCLEOTIDE SEQUENCE [LARGE SCALE GENOMIC DNA]</scope>
    <source>
        <strain evidence="2 3">CCM 7609</strain>
    </source>
</reference>
<dbReference type="Proteomes" id="UP001589575">
    <property type="component" value="Unassembled WGS sequence"/>
</dbReference>